<dbReference type="Proteomes" id="UP000196710">
    <property type="component" value="Chromosome"/>
</dbReference>
<organism evidence="3 5">
    <name type="scientific">Acutalibacter muris</name>
    <dbReference type="NCBI Taxonomy" id="1796620"/>
    <lineage>
        <taxon>Bacteria</taxon>
        <taxon>Bacillati</taxon>
        <taxon>Bacillota</taxon>
        <taxon>Clostridia</taxon>
        <taxon>Eubacteriales</taxon>
        <taxon>Acutalibacteraceae</taxon>
        <taxon>Acutalibacter</taxon>
    </lineage>
</organism>
<keyword evidence="1" id="KW-0812">Transmembrane</keyword>
<evidence type="ECO:0000256" key="1">
    <source>
        <dbReference type="SAM" id="Phobius"/>
    </source>
</evidence>
<dbReference type="AlphaFoldDB" id="A0A1Z2XN79"/>
<evidence type="ECO:0000313" key="2">
    <source>
        <dbReference type="EMBL" id="ASB39877.1"/>
    </source>
</evidence>
<feature type="transmembrane region" description="Helical" evidence="1">
    <location>
        <begin position="66"/>
        <end position="87"/>
    </location>
</feature>
<accession>A0A1Z2XN79</accession>
<evidence type="ECO:0008006" key="6">
    <source>
        <dbReference type="Google" id="ProtNLM"/>
    </source>
</evidence>
<reference evidence="4" key="2">
    <citation type="submission" date="2017-05" db="EMBL/GenBank/DDBJ databases">
        <title>Improved OligoMM genomes.</title>
        <authorList>
            <person name="Garzetti D."/>
        </authorList>
    </citation>
    <scope>NUCLEOTIDE SEQUENCE [LARGE SCALE GENOMIC DNA]</scope>
    <source>
        <strain evidence="4">KB18</strain>
    </source>
</reference>
<evidence type="ECO:0000313" key="4">
    <source>
        <dbReference type="Proteomes" id="UP000196710"/>
    </source>
</evidence>
<gene>
    <name evidence="2" type="ORF">ADH66_03970</name>
    <name evidence="3" type="ORF">I5Q82_14035</name>
</gene>
<reference evidence="2" key="1">
    <citation type="journal article" date="2017" name="Genome Announc.">
        <title>High-Quality Whole-Genome Sequences of the Oligo-Mouse-Microbiota Bacterial Community.</title>
        <authorList>
            <person name="Garzetti D."/>
            <person name="Brugiroux S."/>
            <person name="Bunk B."/>
            <person name="Pukall R."/>
            <person name="McCoy K.D."/>
            <person name="Macpherson A.J."/>
            <person name="Stecher B."/>
        </authorList>
    </citation>
    <scope>NUCLEOTIDE SEQUENCE</scope>
    <source>
        <strain evidence="2">KB18</strain>
    </source>
</reference>
<feature type="transmembrane region" description="Helical" evidence="1">
    <location>
        <begin position="36"/>
        <end position="59"/>
    </location>
</feature>
<dbReference type="EMBL" id="CP065321">
    <property type="protein sequence ID" value="QQR29166.1"/>
    <property type="molecule type" value="Genomic_DNA"/>
</dbReference>
<proteinExistence type="predicted"/>
<name>A0A1Z2XN79_9FIRM</name>
<feature type="transmembrane region" description="Helical" evidence="1">
    <location>
        <begin position="128"/>
        <end position="150"/>
    </location>
</feature>
<dbReference type="KEGG" id="amur:ADH66_03970"/>
<reference evidence="3 5" key="3">
    <citation type="submission" date="2020-11" db="EMBL/GenBank/DDBJ databases">
        <title>Closed and high quality bacterial genomes of the OMM12 community.</title>
        <authorList>
            <person name="Marbouty M."/>
            <person name="Lamy-Besnier Q."/>
            <person name="Debarbieux L."/>
            <person name="Koszul R."/>
        </authorList>
    </citation>
    <scope>NUCLEOTIDE SEQUENCE [LARGE SCALE GENOMIC DNA]</scope>
    <source>
        <strain evidence="3 5">KB18</strain>
    </source>
</reference>
<feature type="transmembrane region" description="Helical" evidence="1">
    <location>
        <begin position="93"/>
        <end position="116"/>
    </location>
</feature>
<dbReference type="Proteomes" id="UP000596035">
    <property type="component" value="Chromosome"/>
</dbReference>
<evidence type="ECO:0000313" key="5">
    <source>
        <dbReference type="Proteomes" id="UP000596035"/>
    </source>
</evidence>
<keyword evidence="1" id="KW-1133">Transmembrane helix</keyword>
<protein>
    <recommendedName>
        <fullName evidence="6">ECF transporter S component</fullName>
    </recommendedName>
</protein>
<sequence>MDKRLVRLCLTAMMGVLLTVSKEVMAFLPNFEPVTLLTVLFTLCFGPLALGAVAVFLLLEGLLYGFGSWWVMYLYIWPLLWCLTWLFRRMDRAWQWAVFAGFYGLCFGTLCSFTYLPVGGVRMMLAWIWSGLPFDLMHAGGNFLLMLVLYRPLRKALEKIKAAGTIG</sequence>
<keyword evidence="4" id="KW-1185">Reference proteome</keyword>
<dbReference type="RefSeq" id="WP_066535444.1">
    <property type="nucleotide sequence ID" value="NZ_CAPVCI010000006.1"/>
</dbReference>
<dbReference type="EMBL" id="CP021422">
    <property type="protein sequence ID" value="ASB39877.1"/>
    <property type="molecule type" value="Genomic_DNA"/>
</dbReference>
<dbReference type="Gene3D" id="1.10.1760.20">
    <property type="match status" value="1"/>
</dbReference>
<keyword evidence="1" id="KW-0472">Membrane</keyword>
<evidence type="ECO:0000313" key="3">
    <source>
        <dbReference type="EMBL" id="QQR29166.1"/>
    </source>
</evidence>